<feature type="chain" id="PRO_5047146555" evidence="1">
    <location>
        <begin position="22"/>
        <end position="149"/>
    </location>
</feature>
<gene>
    <name evidence="2" type="ORF">ACFPIE_10820</name>
</gene>
<keyword evidence="3" id="KW-1185">Reference proteome</keyword>
<proteinExistence type="predicted"/>
<evidence type="ECO:0000313" key="3">
    <source>
        <dbReference type="Proteomes" id="UP001596152"/>
    </source>
</evidence>
<sequence length="149" mass="15540">MIRLVTLTVVALCAMAAPALAQQRPATASITIERALTVTGIRPMGFEATGGQVDAVGGGTTEAIIEVTGDPGRIYRVQLPGSIKADGLGSMIDTFTLRSDNSGDISETLTARMDANGFDRLHVGGRLRRAPGLVITEVSAAIPLSIDYE</sequence>
<protein>
    <submittedName>
        <fullName evidence="2">DUF4402 domain-containing protein</fullName>
    </submittedName>
</protein>
<reference evidence="3" key="1">
    <citation type="journal article" date="2019" name="Int. J. Syst. Evol. Microbiol.">
        <title>The Global Catalogue of Microorganisms (GCM) 10K type strain sequencing project: providing services to taxonomists for standard genome sequencing and annotation.</title>
        <authorList>
            <consortium name="The Broad Institute Genomics Platform"/>
            <consortium name="The Broad Institute Genome Sequencing Center for Infectious Disease"/>
            <person name="Wu L."/>
            <person name="Ma J."/>
        </authorList>
    </citation>
    <scope>NUCLEOTIDE SEQUENCE [LARGE SCALE GENOMIC DNA]</scope>
    <source>
        <strain evidence="3">JCM 12125</strain>
    </source>
</reference>
<dbReference type="Proteomes" id="UP001596152">
    <property type="component" value="Unassembled WGS sequence"/>
</dbReference>
<keyword evidence="1" id="KW-0732">Signal</keyword>
<dbReference type="EMBL" id="JBHSLF010000020">
    <property type="protein sequence ID" value="MFC5344411.1"/>
    <property type="molecule type" value="Genomic_DNA"/>
</dbReference>
<dbReference type="RefSeq" id="WP_374037026.1">
    <property type="nucleotide sequence ID" value="NZ_CP169082.1"/>
</dbReference>
<dbReference type="Pfam" id="PF14352">
    <property type="entry name" value="DUF4402"/>
    <property type="match status" value="1"/>
</dbReference>
<name>A0ABW0FSB4_9CAUL</name>
<evidence type="ECO:0000256" key="1">
    <source>
        <dbReference type="SAM" id="SignalP"/>
    </source>
</evidence>
<comment type="caution">
    <text evidence="2">The sequence shown here is derived from an EMBL/GenBank/DDBJ whole genome shotgun (WGS) entry which is preliminary data.</text>
</comment>
<dbReference type="InterPro" id="IPR025514">
    <property type="entry name" value="DUF4402"/>
</dbReference>
<feature type="signal peptide" evidence="1">
    <location>
        <begin position="1"/>
        <end position="21"/>
    </location>
</feature>
<accession>A0ABW0FSB4</accession>
<organism evidence="2 3">
    <name type="scientific">Brevundimonas staleyi</name>
    <dbReference type="NCBI Taxonomy" id="74326"/>
    <lineage>
        <taxon>Bacteria</taxon>
        <taxon>Pseudomonadati</taxon>
        <taxon>Pseudomonadota</taxon>
        <taxon>Alphaproteobacteria</taxon>
        <taxon>Caulobacterales</taxon>
        <taxon>Caulobacteraceae</taxon>
        <taxon>Brevundimonas</taxon>
    </lineage>
</organism>
<evidence type="ECO:0000313" key="2">
    <source>
        <dbReference type="EMBL" id="MFC5344411.1"/>
    </source>
</evidence>